<organism evidence="1">
    <name type="scientific">Pseudomonas vlassakiae</name>
    <dbReference type="NCBI Taxonomy" id="485888"/>
    <lineage>
        <taxon>Bacteria</taxon>
        <taxon>Pseudomonadati</taxon>
        <taxon>Pseudomonadota</taxon>
        <taxon>Gammaproteobacteria</taxon>
        <taxon>Pseudomonadales</taxon>
        <taxon>Pseudomonadaceae</taxon>
        <taxon>Pseudomonas</taxon>
    </lineage>
</organism>
<reference evidence="1" key="2">
    <citation type="submission" date="2020-07" db="EMBL/GenBank/DDBJ databases">
        <authorList>
            <person name="Lood C."/>
            <person name="Girard L."/>
        </authorList>
    </citation>
    <scope>NUCLEOTIDE SEQUENCE</scope>
    <source>
        <strain evidence="1">RW4S2</strain>
    </source>
</reference>
<keyword evidence="3" id="KW-1185">Reference proteome</keyword>
<dbReference type="EMBL" id="JABWRP020000004">
    <property type="protein sequence ID" value="MBV4540813.1"/>
    <property type="molecule type" value="Genomic_DNA"/>
</dbReference>
<accession>A0A923GG25</accession>
<proteinExistence type="predicted"/>
<dbReference type="AlphaFoldDB" id="A0A923GG25"/>
<dbReference type="RefSeq" id="WP_186601762.1">
    <property type="nucleotide sequence ID" value="NZ_JABWRP020000004.1"/>
</dbReference>
<protein>
    <submittedName>
        <fullName evidence="1">Uncharacterized protein</fullName>
    </submittedName>
</protein>
<gene>
    <name evidence="2" type="ORF">HU738_007085</name>
    <name evidence="1" type="ORF">HU738_07525</name>
</gene>
<sequence>MARGQIEVAGSSLSLLHLRPISHQLKIPGLAGQGMGEVALAVEYSSHCVSYGPKQGTELDFDHLGHDHLLIDHRGIRRAFCPNRHKLSVQLPSIIASLPERQCLFTGHSNWLTIEGNQFGYPEGSRYEVYFNLRRDSPRSLKLYVESAYVRDRGHPSNRPTALKRHEKIKGWLLILKKLRNEPIQRPVRR</sequence>
<dbReference type="EMBL" id="JABWRP010000004">
    <property type="protein sequence ID" value="MBC3470409.1"/>
    <property type="molecule type" value="Genomic_DNA"/>
</dbReference>
<evidence type="ECO:0000313" key="3">
    <source>
        <dbReference type="Proteomes" id="UP000628137"/>
    </source>
</evidence>
<evidence type="ECO:0000313" key="2">
    <source>
        <dbReference type="EMBL" id="MBV4540813.1"/>
    </source>
</evidence>
<comment type="caution">
    <text evidence="1">The sequence shown here is derived from an EMBL/GenBank/DDBJ whole genome shotgun (WGS) entry which is preliminary data.</text>
</comment>
<name>A0A923GG25_9PSED</name>
<evidence type="ECO:0000313" key="1">
    <source>
        <dbReference type="EMBL" id="MBC3470409.1"/>
    </source>
</evidence>
<dbReference type="Proteomes" id="UP000628137">
    <property type="component" value="Unassembled WGS sequence"/>
</dbReference>
<reference evidence="1 3" key="1">
    <citation type="journal article" date="2020" name="Microorganisms">
        <title>Reliable Identification of Environmental Pseudomonas Isolates Using the rpoD Gene.</title>
        <authorList>
            <consortium name="The Broad Institute Genome Sequencing Platform"/>
            <person name="Girard L."/>
            <person name="Lood C."/>
            <person name="Rokni-Zadeh H."/>
            <person name="van Noort V."/>
            <person name="Lavigne R."/>
            <person name="De Mot R."/>
        </authorList>
    </citation>
    <scope>NUCLEOTIDE SEQUENCE</scope>
    <source>
        <strain evidence="1 3">RW4S2</strain>
    </source>
</reference>
<reference evidence="2" key="3">
    <citation type="submission" date="2021-06" db="EMBL/GenBank/DDBJ databases">
        <title>Updating the genus Pseudomonas: Description of 43 new species and partition of the Pseudomonas putida group.</title>
        <authorList>
            <person name="Girard L."/>
            <person name="Lood C."/>
            <person name="Vandamme P."/>
            <person name="Rokni-Zadeh H."/>
            <person name="Van Noort V."/>
            <person name="Hofte M."/>
            <person name="Lavigne R."/>
            <person name="De Mot R."/>
        </authorList>
    </citation>
    <scope>NUCLEOTIDE SEQUENCE</scope>
    <source>
        <strain evidence="2">RW4S2</strain>
    </source>
</reference>